<feature type="compositionally biased region" description="Gly residues" evidence="4">
    <location>
        <begin position="434"/>
        <end position="445"/>
    </location>
</feature>
<dbReference type="OMA" id="QEHYMAD"/>
<evidence type="ECO:0000256" key="4">
    <source>
        <dbReference type="SAM" id="MobiDB-lite"/>
    </source>
</evidence>
<dbReference type="Gene3D" id="3.40.50.300">
    <property type="entry name" value="P-loop containing nucleotide triphosphate hydrolases"/>
    <property type="match status" value="1"/>
</dbReference>
<dbReference type="OrthoDB" id="10067129at2759"/>
<feature type="region of interest" description="Disordered" evidence="4">
    <location>
        <begin position="712"/>
        <end position="765"/>
    </location>
</feature>
<dbReference type="InterPro" id="IPR001478">
    <property type="entry name" value="PDZ"/>
</dbReference>
<dbReference type="GO" id="GO:0035331">
    <property type="term" value="P:negative regulation of hippo signaling"/>
    <property type="evidence" value="ECO:0007669"/>
    <property type="project" value="TreeGrafter"/>
</dbReference>
<organism evidence="8 9">
    <name type="scientific">Folsomia candida</name>
    <name type="common">Springtail</name>
    <dbReference type="NCBI Taxonomy" id="158441"/>
    <lineage>
        <taxon>Eukaryota</taxon>
        <taxon>Metazoa</taxon>
        <taxon>Ecdysozoa</taxon>
        <taxon>Arthropoda</taxon>
        <taxon>Hexapoda</taxon>
        <taxon>Collembola</taxon>
        <taxon>Entomobryomorpha</taxon>
        <taxon>Isotomoidea</taxon>
        <taxon>Isotomidae</taxon>
        <taxon>Proisotominae</taxon>
        <taxon>Folsomia</taxon>
    </lineage>
</organism>
<evidence type="ECO:0000256" key="1">
    <source>
        <dbReference type="ARBA" id="ARBA00022443"/>
    </source>
</evidence>
<feature type="region of interest" description="Disordered" evidence="4">
    <location>
        <begin position="475"/>
        <end position="545"/>
    </location>
</feature>
<feature type="domain" description="PDZ" evidence="7">
    <location>
        <begin position="1203"/>
        <end position="1282"/>
    </location>
</feature>
<dbReference type="STRING" id="158441.A0A226DXM8"/>
<dbReference type="InterPro" id="IPR036028">
    <property type="entry name" value="SH3-like_dom_sf"/>
</dbReference>
<dbReference type="SUPFAM" id="SSF50156">
    <property type="entry name" value="PDZ domain-like"/>
    <property type="match status" value="3"/>
</dbReference>
<feature type="compositionally biased region" description="Polar residues" evidence="4">
    <location>
        <begin position="388"/>
        <end position="400"/>
    </location>
</feature>
<protein>
    <submittedName>
        <fullName evidence="8">Disks large 5</fullName>
    </submittedName>
</protein>
<dbReference type="PANTHER" id="PTHR46360">
    <property type="entry name" value="DISKS LARGE HOMOLOG 5"/>
    <property type="match status" value="1"/>
</dbReference>
<dbReference type="CDD" id="cd11860">
    <property type="entry name" value="SH3_DLG5"/>
    <property type="match status" value="1"/>
</dbReference>
<accession>A0A226DXM8</accession>
<feature type="domain" description="PDZ" evidence="7">
    <location>
        <begin position="308"/>
        <end position="383"/>
    </location>
</feature>
<dbReference type="SMART" id="SM00326">
    <property type="entry name" value="SH3"/>
    <property type="match status" value="1"/>
</dbReference>
<feature type="coiled-coil region" evidence="3">
    <location>
        <begin position="226"/>
        <end position="281"/>
    </location>
</feature>
<feature type="region of interest" description="Disordered" evidence="4">
    <location>
        <begin position="857"/>
        <end position="890"/>
    </location>
</feature>
<dbReference type="PROSITE" id="PS50002">
    <property type="entry name" value="SH3"/>
    <property type="match status" value="1"/>
</dbReference>
<feature type="compositionally biased region" description="Polar residues" evidence="4">
    <location>
        <begin position="1163"/>
        <end position="1172"/>
    </location>
</feature>
<evidence type="ECO:0000256" key="2">
    <source>
        <dbReference type="PROSITE-ProRule" id="PRU00192"/>
    </source>
</evidence>
<dbReference type="PANTHER" id="PTHR46360:SF1">
    <property type="entry name" value="DISKS LARGE HOMOLOG 5"/>
    <property type="match status" value="1"/>
</dbReference>
<feature type="compositionally biased region" description="Low complexity" evidence="4">
    <location>
        <begin position="403"/>
        <end position="417"/>
    </location>
</feature>
<dbReference type="InterPro" id="IPR001452">
    <property type="entry name" value="SH3_domain"/>
</dbReference>
<keyword evidence="9" id="KW-1185">Reference proteome</keyword>
<dbReference type="InterPro" id="IPR036034">
    <property type="entry name" value="PDZ_sf"/>
</dbReference>
<evidence type="ECO:0000256" key="3">
    <source>
        <dbReference type="SAM" id="Coils"/>
    </source>
</evidence>
<proteinExistence type="predicted"/>
<feature type="coiled-coil region" evidence="3">
    <location>
        <begin position="96"/>
        <end position="200"/>
    </location>
</feature>
<comment type="caution">
    <text evidence="8">The sequence shown here is derived from an EMBL/GenBank/DDBJ whole genome shotgun (WGS) entry which is preliminary data.</text>
</comment>
<dbReference type="SUPFAM" id="SSF52540">
    <property type="entry name" value="P-loop containing nucleoside triphosphate hydrolases"/>
    <property type="match status" value="1"/>
</dbReference>
<dbReference type="InterPro" id="IPR053004">
    <property type="entry name" value="MAGUK_Signaling_Regulators"/>
</dbReference>
<name>A0A226DXM8_FOLCA</name>
<dbReference type="PROSITE" id="PS50052">
    <property type="entry name" value="GUANYLATE_KINASE_2"/>
    <property type="match status" value="1"/>
</dbReference>
<dbReference type="InterPro" id="IPR008144">
    <property type="entry name" value="Guanylate_kin-like_dom"/>
</dbReference>
<dbReference type="PROSITE" id="PS50106">
    <property type="entry name" value="PDZ"/>
    <property type="match status" value="3"/>
</dbReference>
<dbReference type="Gene3D" id="2.30.30.40">
    <property type="entry name" value="SH3 Domains"/>
    <property type="match status" value="1"/>
</dbReference>
<evidence type="ECO:0000259" key="5">
    <source>
        <dbReference type="PROSITE" id="PS50002"/>
    </source>
</evidence>
<dbReference type="Proteomes" id="UP000198287">
    <property type="component" value="Unassembled WGS sequence"/>
</dbReference>
<dbReference type="EMBL" id="LNIX01000009">
    <property type="protein sequence ID" value="OXA49989.1"/>
    <property type="molecule type" value="Genomic_DNA"/>
</dbReference>
<feature type="domain" description="SH3" evidence="5">
    <location>
        <begin position="1293"/>
        <end position="1372"/>
    </location>
</feature>
<feature type="compositionally biased region" description="Polar residues" evidence="4">
    <location>
        <begin position="1101"/>
        <end position="1110"/>
    </location>
</feature>
<dbReference type="InterPro" id="IPR008145">
    <property type="entry name" value="GK/Ca_channel_bsu"/>
</dbReference>
<feature type="domain" description="PDZ" evidence="7">
    <location>
        <begin position="929"/>
        <end position="1012"/>
    </location>
</feature>
<gene>
    <name evidence="8" type="ORF">Fcan01_15255</name>
</gene>
<evidence type="ECO:0000259" key="6">
    <source>
        <dbReference type="PROSITE" id="PS50052"/>
    </source>
</evidence>
<dbReference type="SMART" id="SM00228">
    <property type="entry name" value="PDZ"/>
    <property type="match status" value="3"/>
</dbReference>
<evidence type="ECO:0000313" key="8">
    <source>
        <dbReference type="EMBL" id="OXA49989.1"/>
    </source>
</evidence>
<dbReference type="SUPFAM" id="SSF50044">
    <property type="entry name" value="SH3-domain"/>
    <property type="match status" value="1"/>
</dbReference>
<dbReference type="InterPro" id="IPR035537">
    <property type="entry name" value="DLG5_SH3"/>
</dbReference>
<keyword evidence="1 2" id="KW-0728">SH3 domain</keyword>
<evidence type="ECO:0000313" key="9">
    <source>
        <dbReference type="Proteomes" id="UP000198287"/>
    </source>
</evidence>
<feature type="compositionally biased region" description="Basic residues" evidence="4">
    <location>
        <begin position="487"/>
        <end position="496"/>
    </location>
</feature>
<feature type="compositionally biased region" description="Basic and acidic residues" evidence="4">
    <location>
        <begin position="1145"/>
        <end position="1162"/>
    </location>
</feature>
<dbReference type="Gene3D" id="2.30.42.10">
    <property type="match status" value="3"/>
</dbReference>
<feature type="compositionally biased region" description="Low complexity" evidence="4">
    <location>
        <begin position="828"/>
        <end position="839"/>
    </location>
</feature>
<dbReference type="InterPro" id="IPR027417">
    <property type="entry name" value="P-loop_NTPase"/>
</dbReference>
<feature type="compositionally biased region" description="Low complexity" evidence="4">
    <location>
        <begin position="1111"/>
        <end position="1138"/>
    </location>
</feature>
<feature type="domain" description="Guanylate kinase-like" evidence="6">
    <location>
        <begin position="1454"/>
        <end position="1633"/>
    </location>
</feature>
<feature type="region of interest" description="Disordered" evidence="4">
    <location>
        <begin position="1022"/>
        <end position="1189"/>
    </location>
</feature>
<feature type="region of interest" description="Disordered" evidence="4">
    <location>
        <begin position="386"/>
        <end position="462"/>
    </location>
</feature>
<dbReference type="SMART" id="SM00072">
    <property type="entry name" value="GuKc"/>
    <property type="match status" value="1"/>
</dbReference>
<feature type="compositionally biased region" description="Polar residues" evidence="4">
    <location>
        <begin position="751"/>
        <end position="762"/>
    </location>
</feature>
<keyword evidence="3" id="KW-0175">Coiled coil</keyword>
<dbReference type="GO" id="GO:0005886">
    <property type="term" value="C:plasma membrane"/>
    <property type="evidence" value="ECO:0007669"/>
    <property type="project" value="TreeGrafter"/>
</dbReference>
<dbReference type="Pfam" id="PF00625">
    <property type="entry name" value="Guanylate_kin"/>
    <property type="match status" value="1"/>
</dbReference>
<reference evidence="8 9" key="1">
    <citation type="submission" date="2015-12" db="EMBL/GenBank/DDBJ databases">
        <title>The genome of Folsomia candida.</title>
        <authorList>
            <person name="Faddeeva A."/>
            <person name="Derks M.F."/>
            <person name="Anvar Y."/>
            <person name="Smit S."/>
            <person name="Van Straalen N."/>
            <person name="Roelofs D."/>
        </authorList>
    </citation>
    <scope>NUCLEOTIDE SEQUENCE [LARGE SCALE GENOMIC DNA]</scope>
    <source>
        <strain evidence="8 9">VU population</strain>
        <tissue evidence="8">Whole body</tissue>
    </source>
</reference>
<feature type="compositionally biased region" description="Low complexity" evidence="4">
    <location>
        <begin position="1045"/>
        <end position="1058"/>
    </location>
</feature>
<feature type="compositionally biased region" description="Polar residues" evidence="4">
    <location>
        <begin position="528"/>
        <end position="545"/>
    </location>
</feature>
<feature type="region of interest" description="Disordered" evidence="4">
    <location>
        <begin position="818"/>
        <end position="844"/>
    </location>
</feature>
<feature type="compositionally biased region" description="Polar residues" evidence="4">
    <location>
        <begin position="1059"/>
        <end position="1092"/>
    </location>
</feature>
<dbReference type="Pfam" id="PF00595">
    <property type="entry name" value="PDZ"/>
    <property type="match status" value="3"/>
</dbReference>
<evidence type="ECO:0000259" key="7">
    <source>
        <dbReference type="PROSITE" id="PS50106"/>
    </source>
</evidence>
<sequence>MSRGSPNQRKMMEGGTLNRSGMVEQFEAMKEDYDALRQRYAELMASHAGTVHQLELAKEELSHIKPLHDTASKERSVYKQQCTSAIRQWDTALKERTEYKESLAKLQQQHDEAMKEINQSMVQKIKANKEIKRLTEESQAAHQEYALIMSERDSVHRELEKLTDDLAGSKKQIKNLETINKELQEKLAAAEGEASKEADVAKMRRDWAFSERHKIVQERESLRILCDRLRKERDRAVSDLAEALSESEDIRKQKNLASKQLKELRDKMEFEKENHQALRVQQYFSNSSSFSESRDSAIDSDMPSGHYSIKLPNGRGADHGLVLEPGVYINRIIPGSPASKEVNLNVGDRVLFINDAPIDNVQDAILALSEDIDPIVLTLSRSAGHLSSPISASNAPNRNKNLLHPSKASAHASSSSLRSDKSDPNSVLSDGRRQAGGGSKSGSGGLRDIFRVRLPRKKSSPEEEILATLDTLDSAIASGAGGGGGASRKKRNKRVSSSRNSGTENMGTWPRMMSRNSYTLPKDGGVSSGSRAPTDKNSPSTNHYRETSSYYGQYMPMGGSGSGNMTSNTVCVRRPSSGKDRVPLSNMLWDLQPPHPSKSVGAISMGGGGGGGGMNNYGYNTKSLTLAGHTRPGSGGFLLDNHGLPTPGSMPHYRYSFGVFDPTPSSSKLGKGPERNSVVPAISDGSSIDFSVKSGNMEILEYYVNKRQMVKHQNNSSESDHLDKVVMPPSLGMGNTAKSNTMSNLIGGHSSIPSNVSGTSTLDGRYHNNPYSSPYAGHYHELLGGGGPTMSSSNSGTLPLSIPKPSNSSYAFEPSSLHYSHSHGNKESSMSMSHGSSSGTRLNFRNSDDLLLQPSYQIEPSGTFPRNREPHRIRIPSNQSSRSSTEKVDLRNSPMPTYHIQVLDPGAGSAGAGEYGIWPRKPAPGELRMIRIDKYDKSTEFLGIQISCNANGGGVFVSHVTDNSLASQVGLQIGDQLLEVCGINMRIATYDLAAKVLRESGDPLTLLVQYTPEKYCVHDNDRATSSEEDEDGESSSSPDNDDHNSSTTDSRSGSRSGSPTPCNSPQSTLVRNSKKNSSVQHKHSLSASNATDRSLPKKSSGHSSANNSLPKSKNSQQSSTQSNGLSQAQQQQIKQAFALSGVTQDRGDRGGGGGDRGDRDPPSEQSTLRSTRSSGGASSAVGVGGADGGEGKMLLQDQTRFLTLQLMKNSSNLGICLVGGNLVGIYVHSVQTDSVADRAGLRTGDQIKEYNGTDLRHATAEEAAFELAKPLNKVGILVQYNLQRYNDVKDKPGDGFYIRALFDYPALSSDHHHQASSVDPQQLTFLKDEILYVDNTMYNGKPGRWRAWKVDAEGHTRVWGIIPSKYKVEEDMLFKRSLGDLDGDRRSSTVTRRSFFRRKSHHRSSSRELASFSDFSINSYGDLAGQHGLPMKDDSILPLTSYQRVERLDYMNFLRPVILVGALSDLIAERLVQDFPYQFAKVIPEFMRCDGPMLQDGLTKNLFLDKMNENKIVDYKRKGSHYECVTMTAIHEVRSKKLYCIMDISTSGVERLLQSQMYPIVLLIKFKNPKQIREIKDLSIKDLRCDKISQKAAKELYEHSLKVENEYKHVITACVPGGTNISYLATQAKTAVEKEQSKTLWVPI</sequence>